<organism evidence="6 7">
    <name type="scientific">Brachymonas denitrificans DSM 15123</name>
    <dbReference type="NCBI Taxonomy" id="1121117"/>
    <lineage>
        <taxon>Bacteria</taxon>
        <taxon>Pseudomonadati</taxon>
        <taxon>Pseudomonadota</taxon>
        <taxon>Betaproteobacteria</taxon>
        <taxon>Burkholderiales</taxon>
        <taxon>Comamonadaceae</taxon>
        <taxon>Brachymonas</taxon>
    </lineage>
</organism>
<dbReference type="RefSeq" id="WP_323031167.1">
    <property type="nucleotide sequence ID" value="NZ_FOCW01000001.1"/>
</dbReference>
<dbReference type="Pfam" id="PF01814">
    <property type="entry name" value="Hemerythrin"/>
    <property type="match status" value="1"/>
</dbReference>
<gene>
    <name evidence="6" type="ORF">SAMN02745977_01027</name>
</gene>
<proteinExistence type="inferred from homology"/>
<dbReference type="STRING" id="1121117.SAMN02745977_01027"/>
<evidence type="ECO:0000313" key="6">
    <source>
        <dbReference type="EMBL" id="SEN30007.1"/>
    </source>
</evidence>
<dbReference type="AlphaFoldDB" id="A0A1H8FFP0"/>
<dbReference type="InterPro" id="IPR050669">
    <property type="entry name" value="Hemerythrin"/>
</dbReference>
<dbReference type="InterPro" id="IPR016131">
    <property type="entry name" value="Haemerythrin_Fe_BS"/>
</dbReference>
<protein>
    <submittedName>
        <fullName evidence="6">Hemerythrin-like metal-binding domain protein</fullName>
    </submittedName>
</protein>
<dbReference type="Gene3D" id="1.20.120.50">
    <property type="entry name" value="Hemerythrin-like"/>
    <property type="match status" value="1"/>
</dbReference>
<keyword evidence="2" id="KW-0813">Transport</keyword>
<accession>A0A1H8FFP0</accession>
<evidence type="ECO:0000256" key="2">
    <source>
        <dbReference type="ARBA" id="ARBA00022621"/>
    </source>
</evidence>
<dbReference type="NCBIfam" id="TIGR02481">
    <property type="entry name" value="hemeryth_dom"/>
    <property type="match status" value="1"/>
</dbReference>
<evidence type="ECO:0000313" key="7">
    <source>
        <dbReference type="Proteomes" id="UP000199531"/>
    </source>
</evidence>
<name>A0A1H8FFP0_9BURK</name>
<keyword evidence="4" id="KW-0408">Iron</keyword>
<dbReference type="SUPFAM" id="SSF47188">
    <property type="entry name" value="Hemerythrin-like"/>
    <property type="match status" value="1"/>
</dbReference>
<dbReference type="GO" id="GO:0005344">
    <property type="term" value="F:oxygen carrier activity"/>
    <property type="evidence" value="ECO:0007669"/>
    <property type="project" value="UniProtKB-KW"/>
</dbReference>
<dbReference type="PROSITE" id="PS00550">
    <property type="entry name" value="HEMERYTHRINS"/>
    <property type="match status" value="1"/>
</dbReference>
<dbReference type="CDD" id="cd12107">
    <property type="entry name" value="Hemerythrin"/>
    <property type="match status" value="1"/>
</dbReference>
<dbReference type="Proteomes" id="UP000199531">
    <property type="component" value="Unassembled WGS sequence"/>
</dbReference>
<evidence type="ECO:0000256" key="4">
    <source>
        <dbReference type="ARBA" id="ARBA00023004"/>
    </source>
</evidence>
<dbReference type="PANTHER" id="PTHR37164">
    <property type="entry name" value="BACTERIOHEMERYTHRIN"/>
    <property type="match status" value="1"/>
</dbReference>
<keyword evidence="7" id="KW-1185">Reference proteome</keyword>
<dbReference type="PANTHER" id="PTHR37164:SF1">
    <property type="entry name" value="BACTERIOHEMERYTHRIN"/>
    <property type="match status" value="1"/>
</dbReference>
<evidence type="ECO:0000259" key="5">
    <source>
        <dbReference type="Pfam" id="PF01814"/>
    </source>
</evidence>
<reference evidence="6 7" key="1">
    <citation type="submission" date="2016-10" db="EMBL/GenBank/DDBJ databases">
        <authorList>
            <person name="de Groot N.N."/>
        </authorList>
    </citation>
    <scope>NUCLEOTIDE SEQUENCE [LARGE SCALE GENOMIC DNA]</scope>
    <source>
        <strain evidence="6 7">DSM 15123</strain>
    </source>
</reference>
<sequence>MEKHVSTLQWSEDFALGVGAMDQTHIEFVDLLAEVQQAPDDTLLAKWEALIDHTQVHFDNENRWMQETRFAAGNCHTTHHKAVLDVMRDGLRYGQQGHRNIVRQMAAELTTWFPQHADSMDAALAMHLQRVGYNPETGSIAHPEMLPGELIHGCGGDTCSDQNVETAEADTTEAAANA</sequence>
<dbReference type="EMBL" id="FOCW01000001">
    <property type="protein sequence ID" value="SEN30007.1"/>
    <property type="molecule type" value="Genomic_DNA"/>
</dbReference>
<comment type="similarity">
    <text evidence="1">Belongs to the hemerythrin family.</text>
</comment>
<keyword evidence="2" id="KW-0561">Oxygen transport</keyword>
<dbReference type="GO" id="GO:0046872">
    <property type="term" value="F:metal ion binding"/>
    <property type="evidence" value="ECO:0007669"/>
    <property type="project" value="UniProtKB-KW"/>
</dbReference>
<dbReference type="InterPro" id="IPR012312">
    <property type="entry name" value="Hemerythrin-like"/>
</dbReference>
<evidence type="ECO:0000256" key="3">
    <source>
        <dbReference type="ARBA" id="ARBA00022723"/>
    </source>
</evidence>
<dbReference type="InterPro" id="IPR012827">
    <property type="entry name" value="Hemerythrin_metal-bd"/>
</dbReference>
<feature type="domain" description="Hemerythrin-like" evidence="5">
    <location>
        <begin position="18"/>
        <end position="124"/>
    </location>
</feature>
<keyword evidence="3" id="KW-0479">Metal-binding</keyword>
<evidence type="ECO:0000256" key="1">
    <source>
        <dbReference type="ARBA" id="ARBA00010587"/>
    </source>
</evidence>
<dbReference type="InterPro" id="IPR035938">
    <property type="entry name" value="Hemerythrin-like_sf"/>
</dbReference>